<dbReference type="KEGG" id="csl:COCSUDRAFT_35653"/>
<proteinExistence type="inferred from homology"/>
<dbReference type="RefSeq" id="XP_005649669.1">
    <property type="nucleotide sequence ID" value="XM_005649612.1"/>
</dbReference>
<dbReference type="PROSITE" id="PS00108">
    <property type="entry name" value="PROTEIN_KINASE_ST"/>
    <property type="match status" value="1"/>
</dbReference>
<comment type="caution">
    <text evidence="11">The sequence shown here is derived from an EMBL/GenBank/DDBJ whole genome shotgun (WGS) entry which is preliminary data.</text>
</comment>
<evidence type="ECO:0000259" key="10">
    <source>
        <dbReference type="PROSITE" id="PS50011"/>
    </source>
</evidence>
<dbReference type="InterPro" id="IPR001245">
    <property type="entry name" value="Ser-Thr/Tyr_kinase_cat_dom"/>
</dbReference>
<organism evidence="11 12">
    <name type="scientific">Coccomyxa subellipsoidea (strain C-169)</name>
    <name type="common">Green microalga</name>
    <dbReference type="NCBI Taxonomy" id="574566"/>
    <lineage>
        <taxon>Eukaryota</taxon>
        <taxon>Viridiplantae</taxon>
        <taxon>Chlorophyta</taxon>
        <taxon>core chlorophytes</taxon>
        <taxon>Trebouxiophyceae</taxon>
        <taxon>Trebouxiophyceae incertae sedis</taxon>
        <taxon>Coccomyxaceae</taxon>
        <taxon>Coccomyxa</taxon>
        <taxon>Coccomyxa subellipsoidea</taxon>
    </lineage>
</organism>
<keyword evidence="4" id="KW-0808">Transferase</keyword>
<dbReference type="Proteomes" id="UP000007264">
    <property type="component" value="Unassembled WGS sequence"/>
</dbReference>
<protein>
    <recommendedName>
        <fullName evidence="2">non-specific serine/threonine protein kinase</fullName>
        <ecNumber evidence="2">2.7.11.1</ecNumber>
    </recommendedName>
</protein>
<gene>
    <name evidence="11" type="ORF">COCSUDRAFT_35653</name>
</gene>
<evidence type="ECO:0000256" key="9">
    <source>
        <dbReference type="ARBA" id="ARBA00048679"/>
    </source>
</evidence>
<evidence type="ECO:0000256" key="2">
    <source>
        <dbReference type="ARBA" id="ARBA00012513"/>
    </source>
</evidence>
<dbReference type="FunFam" id="3.30.200.20:FF:000060">
    <property type="entry name" value="Serine/threonine-protein kinase isoform 1"/>
    <property type="match status" value="1"/>
</dbReference>
<evidence type="ECO:0000313" key="12">
    <source>
        <dbReference type="Proteomes" id="UP000007264"/>
    </source>
</evidence>
<dbReference type="SMART" id="SM00220">
    <property type="entry name" value="S_TKc"/>
    <property type="match status" value="1"/>
</dbReference>
<dbReference type="GO" id="GO:0005524">
    <property type="term" value="F:ATP binding"/>
    <property type="evidence" value="ECO:0007669"/>
    <property type="project" value="UniProtKB-KW"/>
</dbReference>
<evidence type="ECO:0000256" key="3">
    <source>
        <dbReference type="ARBA" id="ARBA00022527"/>
    </source>
</evidence>
<dbReference type="GO" id="GO:0004674">
    <property type="term" value="F:protein serine/threonine kinase activity"/>
    <property type="evidence" value="ECO:0007669"/>
    <property type="project" value="UniProtKB-KW"/>
</dbReference>
<evidence type="ECO:0000256" key="1">
    <source>
        <dbReference type="ARBA" id="ARBA00010507"/>
    </source>
</evidence>
<reference evidence="11 12" key="1">
    <citation type="journal article" date="2012" name="Genome Biol.">
        <title>The genome of the polar eukaryotic microalga coccomyxa subellipsoidea reveals traits of cold adaptation.</title>
        <authorList>
            <person name="Blanc G."/>
            <person name="Agarkova I."/>
            <person name="Grimwood J."/>
            <person name="Kuo A."/>
            <person name="Brueggeman A."/>
            <person name="Dunigan D."/>
            <person name="Gurnon J."/>
            <person name="Ladunga I."/>
            <person name="Lindquist E."/>
            <person name="Lucas S."/>
            <person name="Pangilinan J."/>
            <person name="Proschold T."/>
            <person name="Salamov A."/>
            <person name="Schmutz J."/>
            <person name="Weeks D."/>
            <person name="Yamada T."/>
            <person name="Claverie J.M."/>
            <person name="Grigoriev I."/>
            <person name="Van Etten J."/>
            <person name="Lomsadze A."/>
            <person name="Borodovsky M."/>
        </authorList>
    </citation>
    <scope>NUCLEOTIDE SEQUENCE [LARGE SCALE GENOMIC DNA]</scope>
    <source>
        <strain evidence="11 12">C-169</strain>
    </source>
</reference>
<dbReference type="GeneID" id="17043128"/>
<dbReference type="SUPFAM" id="SSF55021">
    <property type="entry name" value="ACT-like"/>
    <property type="match status" value="1"/>
</dbReference>
<dbReference type="Gene3D" id="1.10.510.10">
    <property type="entry name" value="Transferase(Phosphotransferase) domain 1"/>
    <property type="match status" value="1"/>
</dbReference>
<dbReference type="PANTHER" id="PTHR44329">
    <property type="entry name" value="SERINE/THREONINE-PROTEIN KINASE TNNI3K-RELATED"/>
    <property type="match status" value="1"/>
</dbReference>
<keyword evidence="6" id="KW-0418">Kinase</keyword>
<dbReference type="STRING" id="574566.I0Z3A6"/>
<keyword evidence="7" id="KW-0067">ATP-binding</keyword>
<evidence type="ECO:0000256" key="5">
    <source>
        <dbReference type="ARBA" id="ARBA00022741"/>
    </source>
</evidence>
<comment type="catalytic activity">
    <reaction evidence="8">
        <text>L-threonyl-[protein] + ATP = O-phospho-L-threonyl-[protein] + ADP + H(+)</text>
        <dbReference type="Rhea" id="RHEA:46608"/>
        <dbReference type="Rhea" id="RHEA-COMP:11060"/>
        <dbReference type="Rhea" id="RHEA-COMP:11605"/>
        <dbReference type="ChEBI" id="CHEBI:15378"/>
        <dbReference type="ChEBI" id="CHEBI:30013"/>
        <dbReference type="ChEBI" id="CHEBI:30616"/>
        <dbReference type="ChEBI" id="CHEBI:61977"/>
        <dbReference type="ChEBI" id="CHEBI:456216"/>
        <dbReference type="EC" id="2.7.11.1"/>
    </reaction>
</comment>
<evidence type="ECO:0000256" key="8">
    <source>
        <dbReference type="ARBA" id="ARBA00047899"/>
    </source>
</evidence>
<accession>I0Z3A6</accession>
<comment type="similarity">
    <text evidence="1">Belongs to the protein kinase superfamily. TKL Ser/Thr protein kinase family. RAF subfamily.</text>
</comment>
<dbReference type="Pfam" id="PF07714">
    <property type="entry name" value="PK_Tyr_Ser-Thr"/>
    <property type="match status" value="1"/>
</dbReference>
<dbReference type="CDD" id="cd13999">
    <property type="entry name" value="STKc_MAP3K-like"/>
    <property type="match status" value="1"/>
</dbReference>
<feature type="domain" description="Protein kinase" evidence="10">
    <location>
        <begin position="176"/>
        <end position="425"/>
    </location>
</feature>
<dbReference type="InterPro" id="IPR011009">
    <property type="entry name" value="Kinase-like_dom_sf"/>
</dbReference>
<comment type="catalytic activity">
    <reaction evidence="9">
        <text>L-seryl-[protein] + ATP = O-phospho-L-seryl-[protein] + ADP + H(+)</text>
        <dbReference type="Rhea" id="RHEA:17989"/>
        <dbReference type="Rhea" id="RHEA-COMP:9863"/>
        <dbReference type="Rhea" id="RHEA-COMP:11604"/>
        <dbReference type="ChEBI" id="CHEBI:15378"/>
        <dbReference type="ChEBI" id="CHEBI:29999"/>
        <dbReference type="ChEBI" id="CHEBI:30616"/>
        <dbReference type="ChEBI" id="CHEBI:83421"/>
        <dbReference type="ChEBI" id="CHEBI:456216"/>
        <dbReference type="EC" id="2.7.11.1"/>
    </reaction>
</comment>
<name>I0Z3A6_COCSC</name>
<keyword evidence="5" id="KW-0547">Nucleotide-binding</keyword>
<dbReference type="SUPFAM" id="SSF56112">
    <property type="entry name" value="Protein kinase-like (PK-like)"/>
    <property type="match status" value="1"/>
</dbReference>
<evidence type="ECO:0000256" key="4">
    <source>
        <dbReference type="ARBA" id="ARBA00022679"/>
    </source>
</evidence>
<evidence type="ECO:0000313" key="11">
    <source>
        <dbReference type="EMBL" id="EIE25125.1"/>
    </source>
</evidence>
<sequence length="425" mass="48046">MTDASSEQLRRKTKQQVCEAFLQKLREKKSIDLDAPGVVEGIRQHFQTLPTRYALDVNINSYDIINHQRLLNSARADPSAVSFQVRTVDVSLPRPAFGSSPNLQVRALDATFYEITIASVDQPRLLCRLSESLGDLNLNICEAHAFNTTDRFSLDVFVVNGWSGEPDDWELDPTDIVFEEKIASGAFGDLYKGTYCGQEVAIKILRNVHTDSQQYQEFLQEVAIMRKVRHKNVVQFIGACTRKPNLCIVFEFMSGGSIYDYMRKAGQLKLSLVLKIGTEVCRGMDYLHKRKIVHRDLKAANLLMDETGTVKIADFGVARVINTTGVMTAETGTYRWMAPEVIEHNPYREKADVFSYAITMWELLTGRVPYEEMTPLQAAVGVVQKGLRPVIPPNCPEGLASVMRDCWQRDSKQRPSFELLKVRLS</sequence>
<dbReference type="EMBL" id="AGSI01000004">
    <property type="protein sequence ID" value="EIE25125.1"/>
    <property type="molecule type" value="Genomic_DNA"/>
</dbReference>
<dbReference type="InterPro" id="IPR000719">
    <property type="entry name" value="Prot_kinase_dom"/>
</dbReference>
<dbReference type="InterPro" id="IPR051681">
    <property type="entry name" value="Ser/Thr_Kinases-Pseudokinases"/>
</dbReference>
<dbReference type="OrthoDB" id="4062651at2759"/>
<dbReference type="AlphaFoldDB" id="I0Z3A6"/>
<keyword evidence="12" id="KW-1185">Reference proteome</keyword>
<dbReference type="PROSITE" id="PS50011">
    <property type="entry name" value="PROTEIN_KINASE_DOM"/>
    <property type="match status" value="1"/>
</dbReference>
<dbReference type="InterPro" id="IPR008271">
    <property type="entry name" value="Ser/Thr_kinase_AS"/>
</dbReference>
<evidence type="ECO:0000256" key="6">
    <source>
        <dbReference type="ARBA" id="ARBA00022777"/>
    </source>
</evidence>
<evidence type="ECO:0000256" key="7">
    <source>
        <dbReference type="ARBA" id="ARBA00022840"/>
    </source>
</evidence>
<dbReference type="Gene3D" id="3.30.200.20">
    <property type="entry name" value="Phosphorylase Kinase, domain 1"/>
    <property type="match status" value="1"/>
</dbReference>
<keyword evidence="3" id="KW-0723">Serine/threonine-protein kinase</keyword>
<dbReference type="InterPro" id="IPR045865">
    <property type="entry name" value="ACT-like_dom_sf"/>
</dbReference>
<dbReference type="PRINTS" id="PR00109">
    <property type="entry name" value="TYRKINASE"/>
</dbReference>
<dbReference type="eggNOG" id="KOG0192">
    <property type="taxonomic scope" value="Eukaryota"/>
</dbReference>
<dbReference type="EC" id="2.7.11.1" evidence="2"/>
<dbReference type="PANTHER" id="PTHR44329:SF261">
    <property type="entry name" value="ZINC FINGER CONTAINING PROTEIN KINASE-RELATED"/>
    <property type="match status" value="1"/>
</dbReference>